<dbReference type="Gene3D" id="3.40.50.880">
    <property type="match status" value="1"/>
</dbReference>
<accession>A0A963YWQ5</accession>
<dbReference type="Proteomes" id="UP000721844">
    <property type="component" value="Unassembled WGS sequence"/>
</dbReference>
<proteinExistence type="predicted"/>
<dbReference type="InterPro" id="IPR029062">
    <property type="entry name" value="Class_I_gatase-like"/>
</dbReference>
<keyword evidence="2" id="KW-1185">Reference proteome</keyword>
<sequence length="91" mass="9402">MLTVGFVVSPGFPVMSLAALSVFEFANVSTGKPCYDVHILSEDGGPVATAMGTSLQTEAWGDRQFDTLIIGGHTRVLPTSAGLQAFLASAA</sequence>
<dbReference type="AlphaFoldDB" id="A0A963YWQ5"/>
<gene>
    <name evidence="1" type="ORF">ACELLULO517_00115</name>
</gene>
<dbReference type="SUPFAM" id="SSF52317">
    <property type="entry name" value="Class I glutamine amidotransferase-like"/>
    <property type="match status" value="1"/>
</dbReference>
<evidence type="ECO:0000313" key="2">
    <source>
        <dbReference type="Proteomes" id="UP000721844"/>
    </source>
</evidence>
<dbReference type="EMBL" id="JAESVA010000001">
    <property type="protein sequence ID" value="MCB8878617.1"/>
    <property type="molecule type" value="Genomic_DNA"/>
</dbReference>
<organism evidence="1 2">
    <name type="scientific">Acidisoma cellulosilyticum</name>
    <dbReference type="NCBI Taxonomy" id="2802395"/>
    <lineage>
        <taxon>Bacteria</taxon>
        <taxon>Pseudomonadati</taxon>
        <taxon>Pseudomonadota</taxon>
        <taxon>Alphaproteobacteria</taxon>
        <taxon>Acetobacterales</taxon>
        <taxon>Acidocellaceae</taxon>
        <taxon>Acidisoma</taxon>
    </lineage>
</organism>
<name>A0A963YWQ5_9PROT</name>
<protein>
    <submittedName>
        <fullName evidence="1">Uncharacterized protein</fullName>
    </submittedName>
</protein>
<comment type="caution">
    <text evidence="1">The sequence shown here is derived from an EMBL/GenBank/DDBJ whole genome shotgun (WGS) entry which is preliminary data.</text>
</comment>
<evidence type="ECO:0000313" key="1">
    <source>
        <dbReference type="EMBL" id="MCB8878617.1"/>
    </source>
</evidence>
<reference evidence="1 2" key="1">
    <citation type="journal article" date="2021" name="Microorganisms">
        <title>Acidisoma silvae sp. nov. and Acidisomacellulosilytica sp. nov., Two Acidophilic Bacteria Isolated from Decaying Wood, Hydrolyzing Cellulose and Producing Poly-3-hydroxybutyrate.</title>
        <authorList>
            <person name="Mieszkin S."/>
            <person name="Pouder E."/>
            <person name="Uroz S."/>
            <person name="Simon-Colin C."/>
            <person name="Alain K."/>
        </authorList>
    </citation>
    <scope>NUCLEOTIDE SEQUENCE [LARGE SCALE GENOMIC DNA]</scope>
    <source>
        <strain evidence="1 2">HW T5.17</strain>
    </source>
</reference>
<dbReference type="RefSeq" id="WP_227304388.1">
    <property type="nucleotide sequence ID" value="NZ_JAESVA010000001.1"/>
</dbReference>